<name>A0ABT9TUJ8_PAEHA</name>
<gene>
    <name evidence="1" type="ORF">J2T15_000447</name>
</gene>
<comment type="caution">
    <text evidence="1">The sequence shown here is derived from an EMBL/GenBank/DDBJ whole genome shotgun (WGS) entry which is preliminary data.</text>
</comment>
<keyword evidence="2" id="KW-1185">Reference proteome</keyword>
<dbReference type="Proteomes" id="UP001229346">
    <property type="component" value="Unassembled WGS sequence"/>
</dbReference>
<organism evidence="1 2">
    <name type="scientific">Paenibacillus harenae</name>
    <dbReference type="NCBI Taxonomy" id="306543"/>
    <lineage>
        <taxon>Bacteria</taxon>
        <taxon>Bacillati</taxon>
        <taxon>Bacillota</taxon>
        <taxon>Bacilli</taxon>
        <taxon>Bacillales</taxon>
        <taxon>Paenibacillaceae</taxon>
        <taxon>Paenibacillus</taxon>
    </lineage>
</organism>
<dbReference type="RefSeq" id="WP_307200615.1">
    <property type="nucleotide sequence ID" value="NZ_JAUSST010000004.1"/>
</dbReference>
<evidence type="ECO:0000313" key="1">
    <source>
        <dbReference type="EMBL" id="MDQ0111031.1"/>
    </source>
</evidence>
<evidence type="ECO:0000313" key="2">
    <source>
        <dbReference type="Proteomes" id="UP001229346"/>
    </source>
</evidence>
<evidence type="ECO:0008006" key="3">
    <source>
        <dbReference type="Google" id="ProtNLM"/>
    </source>
</evidence>
<dbReference type="EMBL" id="JAUSSU010000001">
    <property type="protein sequence ID" value="MDQ0111031.1"/>
    <property type="molecule type" value="Genomic_DNA"/>
</dbReference>
<accession>A0ABT9TUJ8</accession>
<proteinExistence type="predicted"/>
<sequence length="143" mass="15773">MLSQSDSHLSFLSDLDSPDRLSITRIELFVIPALAVDSSGFRVCLRLVSNKGVGWGEFFAPESDSQIDLKQWSEPLRGFIGAFTDPDSLYDSLLPGHVDGRLNELFSTAIDDLLAHIDNPTFIEGNAEETVLKNRSVAYVSII</sequence>
<reference evidence="1 2" key="1">
    <citation type="submission" date="2023-07" db="EMBL/GenBank/DDBJ databases">
        <title>Sorghum-associated microbial communities from plants grown in Nebraska, USA.</title>
        <authorList>
            <person name="Schachtman D."/>
        </authorList>
    </citation>
    <scope>NUCLEOTIDE SEQUENCE [LARGE SCALE GENOMIC DNA]</scope>
    <source>
        <strain evidence="1 2">CC482</strain>
    </source>
</reference>
<protein>
    <recommendedName>
        <fullName evidence="3">O-succinylbenzoate synthase</fullName>
    </recommendedName>
</protein>